<dbReference type="PANTHER" id="PTHR34403">
    <property type="entry name" value="TOL-PAL SYSTEM PROTEIN TOLA"/>
    <property type="match status" value="1"/>
</dbReference>
<accession>A0ABR1TN76</accession>
<sequence length="608" mass="65979">MARPEHKPKPNGKQKPAAKSQGVVKRKRDLNDAAAPVTATKKTAATPKPKVPKKVAPQSRKSTTTKRKTTAAQPEKSPAPAPVPVPVPAPVLAPAETSAEVLAAVPSPAPSPASAPAPSPAPEVAVDPPVVLKLTKEQEFSHAVARHQMTARIQVLQARQGVMNVVQRSPQDSLMRVSGPRYIQQVLDSCARNPGLPISAERYEEILNSGGPGFVEGHFAVCRLEEVRHLLNTYGAPKVPLLVPAEWNHEFRRTQDIKQLFQSLRFFGQKIEVQYAYRPLLCTLEDLTRKLDPKDVERCFADEDAKMGPINLLDLDSNDDNPVPACIAGLVDMGLYDHLARKGGFSGGGGLGRANRGAALKVSTSFKICGQAGVFSEPHGDHLGKITSVLDQQGDKLWPVFSSMVDDASVKWFAQNNPNNPPLTAEDQDKLGIWIPIFLEPGSLLIQPPGTIHAPYSITDVYCTGTMHIETRGLLTSIKQAIVELGHPEVTNDEPENSYMTCMYHAAKLWKERIEPYQWASEDERAQFLQKLREYIDLTGKGRCCGGKKMPKADPKKSQTPVPKASSASAKSQTPQPPPAPSAPPGTFAPPPPPPRGAEVVSQPKLRL</sequence>
<dbReference type="PANTHER" id="PTHR34403:SF14">
    <property type="entry name" value="OS05G0225800 PROTEIN"/>
    <property type="match status" value="1"/>
</dbReference>
<evidence type="ECO:0000256" key="1">
    <source>
        <dbReference type="SAM" id="MobiDB-lite"/>
    </source>
</evidence>
<dbReference type="InterPro" id="IPR050972">
    <property type="entry name" value="SDr-like"/>
</dbReference>
<feature type="compositionally biased region" description="Pro residues" evidence="1">
    <location>
        <begin position="575"/>
        <end position="596"/>
    </location>
</feature>
<evidence type="ECO:0000313" key="3">
    <source>
        <dbReference type="Proteomes" id="UP001446871"/>
    </source>
</evidence>
<feature type="compositionally biased region" description="Low complexity" evidence="1">
    <location>
        <begin position="33"/>
        <end position="62"/>
    </location>
</feature>
<reference evidence="2 3" key="1">
    <citation type="submission" date="2023-01" db="EMBL/GenBank/DDBJ databases">
        <title>Analysis of 21 Apiospora genomes using comparative genomics revels a genus with tremendous synthesis potential of carbohydrate active enzymes and secondary metabolites.</title>
        <authorList>
            <person name="Sorensen T."/>
        </authorList>
    </citation>
    <scope>NUCLEOTIDE SEQUENCE [LARGE SCALE GENOMIC DNA]</scope>
    <source>
        <strain evidence="2 3">CBS 83171</strain>
    </source>
</reference>
<feature type="region of interest" description="Disordered" evidence="1">
    <location>
        <begin position="1"/>
        <end position="85"/>
    </location>
</feature>
<evidence type="ECO:0008006" key="4">
    <source>
        <dbReference type="Google" id="ProtNLM"/>
    </source>
</evidence>
<organism evidence="2 3">
    <name type="scientific">Apiospora saccharicola</name>
    <dbReference type="NCBI Taxonomy" id="335842"/>
    <lineage>
        <taxon>Eukaryota</taxon>
        <taxon>Fungi</taxon>
        <taxon>Dikarya</taxon>
        <taxon>Ascomycota</taxon>
        <taxon>Pezizomycotina</taxon>
        <taxon>Sordariomycetes</taxon>
        <taxon>Xylariomycetidae</taxon>
        <taxon>Amphisphaeriales</taxon>
        <taxon>Apiosporaceae</taxon>
        <taxon>Apiospora</taxon>
    </lineage>
</organism>
<feature type="compositionally biased region" description="Low complexity" evidence="1">
    <location>
        <begin position="561"/>
        <end position="574"/>
    </location>
</feature>
<gene>
    <name evidence="2" type="ORF">PG996_016111</name>
</gene>
<dbReference type="Proteomes" id="UP001446871">
    <property type="component" value="Unassembled WGS sequence"/>
</dbReference>
<feature type="region of interest" description="Disordered" evidence="1">
    <location>
        <begin position="544"/>
        <end position="608"/>
    </location>
</feature>
<protein>
    <recommendedName>
        <fullName evidence="4">JmjC domain-containing protein</fullName>
    </recommendedName>
</protein>
<keyword evidence="3" id="KW-1185">Reference proteome</keyword>
<evidence type="ECO:0000313" key="2">
    <source>
        <dbReference type="EMBL" id="KAK8048047.1"/>
    </source>
</evidence>
<comment type="caution">
    <text evidence="2">The sequence shown here is derived from an EMBL/GenBank/DDBJ whole genome shotgun (WGS) entry which is preliminary data.</text>
</comment>
<dbReference type="EMBL" id="JAQQWM010000009">
    <property type="protein sequence ID" value="KAK8048047.1"/>
    <property type="molecule type" value="Genomic_DNA"/>
</dbReference>
<name>A0ABR1TN76_9PEZI</name>
<proteinExistence type="predicted"/>